<dbReference type="InterPro" id="IPR046668">
    <property type="entry name" value="DUF6538"/>
</dbReference>
<dbReference type="EMBL" id="JBHRTK010000031">
    <property type="protein sequence ID" value="MFC3209038.1"/>
    <property type="molecule type" value="Genomic_DNA"/>
</dbReference>
<sequence>MAARHEIQNLIRRGNVFYWRPRIPRNFNRTTGGHISLSLRQSDHMKARYMARRLNTLLHDLRLRPEAALTTRDQLEALFRAEIERMGEHLDNLRFAARRVGSDPMLSVRADIEVGWAYRLIEMFGTMRKLNFEPDCPGRQMLERSGIPEHSIMVIGQTFVQEQEACRQAHFEHALLVDMKRHGIPDTLINRERATAQLMRAKADMLLDASSRYPEVEGQSVSTLLGSVDVNDGYLGDAAGRQRIEAATATSIGAISQPDVTDGKPAADATTSERPGGPESSIASLPTTANPNGAVPSGIPLPVPEFMDRCEKLIRSKRSWEDKTAQDVRVVVHMLVGILEEHGVEDSTQITQFHVGQLRDHFDEIPVRYGQSARMRKLSTRELREAAAKQMEMAKARGQKPPAIGLGASTIRKHLANIAEFLRYLRGRGYAVTELTMDGIRPSKNRSSDLRTLTDKPDANRLRPLFRLPTFTGCRGAEDQDSPGDQIFHSANYFMPMLLAYLGPRRNEIAGLAVKDVVETSNGWALDIRPNHLRRIKNTQSIRMLPVPDEVLRLKFVPYVQAIRDLGYQAVFPELFHPTRTNDPGDRFYKDFVPLVRASEELGDVLWKRVLHALRHGQADVLKQAGVSIEIIDDVSGRLSKGETSTRYTNAAGLPLIREILSKYPVVTDHLEPQPLQLLPWIAKRLPPPWANLSKEERLAQARSVRLQRADAERT</sequence>
<evidence type="ECO:0000313" key="4">
    <source>
        <dbReference type="EMBL" id="MFC3209038.1"/>
    </source>
</evidence>
<organism evidence="4 5">
    <name type="scientific">Aquamicrobium soli</name>
    <dbReference type="NCBI Taxonomy" id="1811518"/>
    <lineage>
        <taxon>Bacteria</taxon>
        <taxon>Pseudomonadati</taxon>
        <taxon>Pseudomonadota</taxon>
        <taxon>Alphaproteobacteria</taxon>
        <taxon>Hyphomicrobiales</taxon>
        <taxon>Phyllobacteriaceae</taxon>
        <taxon>Aquamicrobium</taxon>
    </lineage>
</organism>
<feature type="compositionally biased region" description="Polar residues" evidence="2">
    <location>
        <begin position="281"/>
        <end position="291"/>
    </location>
</feature>
<dbReference type="InterPro" id="IPR013762">
    <property type="entry name" value="Integrase-like_cat_sf"/>
</dbReference>
<evidence type="ECO:0000256" key="2">
    <source>
        <dbReference type="SAM" id="MobiDB-lite"/>
    </source>
</evidence>
<proteinExistence type="predicted"/>
<dbReference type="Pfam" id="PF20172">
    <property type="entry name" value="DUF6538"/>
    <property type="match status" value="1"/>
</dbReference>
<dbReference type="InterPro" id="IPR011010">
    <property type="entry name" value="DNA_brk_join_enz"/>
</dbReference>
<comment type="caution">
    <text evidence="4">The sequence shown here is derived from an EMBL/GenBank/DDBJ whole genome shotgun (WGS) entry which is preliminary data.</text>
</comment>
<protein>
    <submittedName>
        <fullName evidence="4">DUF6538 domain-containing protein</fullName>
    </submittedName>
</protein>
<dbReference type="Proteomes" id="UP001595583">
    <property type="component" value="Unassembled WGS sequence"/>
</dbReference>
<keyword evidence="5" id="KW-1185">Reference proteome</keyword>
<feature type="domain" description="DUF6538" evidence="3">
    <location>
        <begin position="9"/>
        <end position="58"/>
    </location>
</feature>
<keyword evidence="1" id="KW-0233">DNA recombination</keyword>
<feature type="region of interest" description="Disordered" evidence="2">
    <location>
        <begin position="255"/>
        <end position="300"/>
    </location>
</feature>
<dbReference type="SUPFAM" id="SSF56349">
    <property type="entry name" value="DNA breaking-rejoining enzymes"/>
    <property type="match status" value="1"/>
</dbReference>
<gene>
    <name evidence="4" type="ORF">ACFOHJ_22720</name>
</gene>
<evidence type="ECO:0000256" key="1">
    <source>
        <dbReference type="ARBA" id="ARBA00023172"/>
    </source>
</evidence>
<name>A0ABV7KHW1_9HYPH</name>
<dbReference type="RefSeq" id="WP_378225089.1">
    <property type="nucleotide sequence ID" value="NZ_JBHRTK010000031.1"/>
</dbReference>
<reference evidence="5" key="1">
    <citation type="journal article" date="2019" name="Int. J. Syst. Evol. Microbiol.">
        <title>The Global Catalogue of Microorganisms (GCM) 10K type strain sequencing project: providing services to taxonomists for standard genome sequencing and annotation.</title>
        <authorList>
            <consortium name="The Broad Institute Genomics Platform"/>
            <consortium name="The Broad Institute Genome Sequencing Center for Infectious Disease"/>
            <person name="Wu L."/>
            <person name="Ma J."/>
        </authorList>
    </citation>
    <scope>NUCLEOTIDE SEQUENCE [LARGE SCALE GENOMIC DNA]</scope>
    <source>
        <strain evidence="5">KCTC 52165</strain>
    </source>
</reference>
<accession>A0ABV7KHW1</accession>
<evidence type="ECO:0000259" key="3">
    <source>
        <dbReference type="Pfam" id="PF20172"/>
    </source>
</evidence>
<dbReference type="Gene3D" id="1.10.443.10">
    <property type="entry name" value="Intergrase catalytic core"/>
    <property type="match status" value="1"/>
</dbReference>
<evidence type="ECO:0000313" key="5">
    <source>
        <dbReference type="Proteomes" id="UP001595583"/>
    </source>
</evidence>